<keyword evidence="1" id="KW-0472">Membrane</keyword>
<dbReference type="OrthoDB" id="7698234at2"/>
<feature type="transmembrane region" description="Helical" evidence="1">
    <location>
        <begin position="127"/>
        <end position="148"/>
    </location>
</feature>
<organism evidence="2 3">
    <name type="scientific">Asanoa hainanensis</name>
    <dbReference type="NCBI Taxonomy" id="560556"/>
    <lineage>
        <taxon>Bacteria</taxon>
        <taxon>Bacillati</taxon>
        <taxon>Actinomycetota</taxon>
        <taxon>Actinomycetes</taxon>
        <taxon>Micromonosporales</taxon>
        <taxon>Micromonosporaceae</taxon>
        <taxon>Asanoa</taxon>
    </lineage>
</organism>
<protein>
    <submittedName>
        <fullName evidence="2">Low temperature requirement protein LtrA</fullName>
    </submittedName>
</protein>
<feature type="transmembrane region" description="Helical" evidence="1">
    <location>
        <begin position="235"/>
        <end position="254"/>
    </location>
</feature>
<name>A0A239FNB8_9ACTN</name>
<evidence type="ECO:0000313" key="3">
    <source>
        <dbReference type="Proteomes" id="UP000198362"/>
    </source>
</evidence>
<gene>
    <name evidence="2" type="ORF">SAMN05421812_1014</name>
</gene>
<reference evidence="2 3" key="1">
    <citation type="submission" date="2017-06" db="EMBL/GenBank/DDBJ databases">
        <authorList>
            <person name="Kim H.J."/>
            <person name="Triplett B.A."/>
        </authorList>
    </citation>
    <scope>NUCLEOTIDE SEQUENCE [LARGE SCALE GENOMIC DNA]</scope>
    <source>
        <strain evidence="2 3">CGMCC 4.5593</strain>
    </source>
</reference>
<feature type="transmembrane region" description="Helical" evidence="1">
    <location>
        <begin position="310"/>
        <end position="331"/>
    </location>
</feature>
<dbReference type="EMBL" id="FZPH01000001">
    <property type="protein sequence ID" value="SNS58325.1"/>
    <property type="molecule type" value="Genomic_DNA"/>
</dbReference>
<dbReference type="Pfam" id="PF06772">
    <property type="entry name" value="LtrA"/>
    <property type="match status" value="1"/>
</dbReference>
<dbReference type="RefSeq" id="WP_089243284.1">
    <property type="nucleotide sequence ID" value="NZ_FZPH01000001.1"/>
</dbReference>
<dbReference type="Proteomes" id="UP000198362">
    <property type="component" value="Unassembled WGS sequence"/>
</dbReference>
<sequence>MPAGPAPATSAAERHASWLELFFDLVVVVAVAQLAHQLEGEPTVRDAGLFVVLFYAVWSVWTSFTLYANVAATKTRTRAMLVAMFGIAVMAAAIPEAAGDRGEAFAIAYVCCRWLGMLSWRRTGQLLFSWPAAQAGAGFVPWVVSIWVQPPARYWLWTAGVVLDIAISVYQGSRGPELLARMRRSPSRRGQSRQLAPASVDVTHLGERLGLFIIIVLGEAVAQVVLAAAEVDWTRPLFIAALAGFGLLVCLWWLTLEYGALAVPRFGEHRIEAWLGLPAHFLLTMAITSVAAGLGMLAEDPSEPLSLASRWALCGGLALYFLTTTVVGFLTGAPKGWLYGRVLPATVACALLGALGWSLEARWLALALVAVAVWQVRYARRHNVESAGSSPA</sequence>
<keyword evidence="1" id="KW-0812">Transmembrane</keyword>
<feature type="transmembrane region" description="Helical" evidence="1">
    <location>
        <begin position="275"/>
        <end position="298"/>
    </location>
</feature>
<feature type="transmembrane region" description="Helical" evidence="1">
    <location>
        <begin position="209"/>
        <end position="229"/>
    </location>
</feature>
<dbReference type="PANTHER" id="PTHR36840:SF1">
    <property type="entry name" value="BLL5714 PROTEIN"/>
    <property type="match status" value="1"/>
</dbReference>
<feature type="transmembrane region" description="Helical" evidence="1">
    <location>
        <begin position="338"/>
        <end position="357"/>
    </location>
</feature>
<proteinExistence type="predicted"/>
<dbReference type="InterPro" id="IPR010640">
    <property type="entry name" value="Low_temperature_requirement_A"/>
</dbReference>
<keyword evidence="3" id="KW-1185">Reference proteome</keyword>
<dbReference type="AlphaFoldDB" id="A0A239FNB8"/>
<keyword evidence="1" id="KW-1133">Transmembrane helix</keyword>
<evidence type="ECO:0000313" key="2">
    <source>
        <dbReference type="EMBL" id="SNS58325.1"/>
    </source>
</evidence>
<dbReference type="PANTHER" id="PTHR36840">
    <property type="entry name" value="BLL5714 PROTEIN"/>
    <property type="match status" value="1"/>
</dbReference>
<feature type="transmembrane region" description="Helical" evidence="1">
    <location>
        <begin position="47"/>
        <end position="67"/>
    </location>
</feature>
<accession>A0A239FNB8</accession>
<evidence type="ECO:0000256" key="1">
    <source>
        <dbReference type="SAM" id="Phobius"/>
    </source>
</evidence>
<feature type="transmembrane region" description="Helical" evidence="1">
    <location>
        <begin position="79"/>
        <end position="98"/>
    </location>
</feature>